<dbReference type="EMBL" id="JABMCB010000202">
    <property type="protein sequence ID" value="NUU79150.1"/>
    <property type="molecule type" value="Genomic_DNA"/>
</dbReference>
<reference evidence="3 4" key="1">
    <citation type="submission" date="2020-05" db="EMBL/GenBank/DDBJ databases">
        <title>Genome Sequencing of Type Strains.</title>
        <authorList>
            <person name="Lemaire J.F."/>
            <person name="Inderbitzin P."/>
            <person name="Gregorio O.A."/>
            <person name="Collins S.B."/>
            <person name="Wespe N."/>
            <person name="Knight-Connoni V."/>
        </authorList>
    </citation>
    <scope>NUCLEOTIDE SEQUENCE [LARGE SCALE GENOMIC DNA]</scope>
    <source>
        <strain evidence="3 4">LMG 21957</strain>
    </source>
</reference>
<dbReference type="InterPro" id="IPR012338">
    <property type="entry name" value="Beta-lactam/transpept-like"/>
</dbReference>
<dbReference type="Gene3D" id="3.40.710.10">
    <property type="entry name" value="DD-peptidase/beta-lactamase superfamily"/>
    <property type="match status" value="1"/>
</dbReference>
<organism evidence="3 4">
    <name type="scientific">Paenibacillus xylanilyticus</name>
    <dbReference type="NCBI Taxonomy" id="248903"/>
    <lineage>
        <taxon>Bacteria</taxon>
        <taxon>Bacillati</taxon>
        <taxon>Bacillota</taxon>
        <taxon>Bacilli</taxon>
        <taxon>Bacillales</taxon>
        <taxon>Paenibacillaceae</taxon>
        <taxon>Paenibacillus</taxon>
    </lineage>
</organism>
<dbReference type="InterPro" id="IPR001119">
    <property type="entry name" value="SLH_dom"/>
</dbReference>
<dbReference type="PROSITE" id="PS51272">
    <property type="entry name" value="SLH"/>
    <property type="match status" value="1"/>
</dbReference>
<dbReference type="SUPFAM" id="SSF56601">
    <property type="entry name" value="beta-lactamase/transpeptidase-like"/>
    <property type="match status" value="1"/>
</dbReference>
<protein>
    <submittedName>
        <fullName evidence="3">Serine hydrolase</fullName>
    </submittedName>
</protein>
<dbReference type="Pfam" id="PF00395">
    <property type="entry name" value="SLH"/>
    <property type="match status" value="1"/>
</dbReference>
<dbReference type="GO" id="GO:0016787">
    <property type="term" value="F:hydrolase activity"/>
    <property type="evidence" value="ECO:0007669"/>
    <property type="project" value="UniProtKB-KW"/>
</dbReference>
<dbReference type="Pfam" id="PF00144">
    <property type="entry name" value="Beta-lactamase"/>
    <property type="match status" value="1"/>
</dbReference>
<accession>A0A7Y6EZ17</accession>
<keyword evidence="4" id="KW-1185">Reference proteome</keyword>
<sequence>MKKKSALKGFTLMTVGVLFSSLLAGPTASGNSVLWSESKAGLEQTAAHTGPMSSVEVEQFADDFFNRPEIKKKLVGAAFTIVADNKVLLNKGYGYSDLETKTFVDPEQTIFRMASISKVMTATAVMQLVEQGKINLDEDIEKYLGGMRITNHTGTPVTMRHLLTHTSGFDFTDYISSNNVKDEQSLEEFIEDNLPTVIRTPGESYRYDNFAFNLQGYIIQRMVGYPFEEYIQKHIFKPLDMKNSDFLMTEQVKKQLATGYGTNGQPKEQYPNDPVIMPDGGMFGTSGDIAQFMLAHLNEGSFGTSQILSKTTTEEMHRTQVQVQEQMPTMALGFEKFYRHAYHGQMVIGKGGDLPGYHSWMWLIPDHKIGGFVITNSDASQDIGEELFTAFMDHYYPQEKQKAKEWPLHSNELDQYIGTYRYLRQPYLFFDIVKQKGELSISGPNGTHTLKPVGDQLFVDEEGNQAVFKKDTDGKITYLDYIFPDSWFGKIPDLPQYSDVANDDYAEAIYRSTKLFMPQHSEKRSTHYYPDEAITRGEFASQLIQFANLRPSDKPVVFKDAEGHKYASAIQTLADLGILVGTSTEMFDPDRTISRQEAATILWRLSSSVDLPIISAEIADQPAPWAVDAVKFLVGAGIYGPDVTRNEEGIVNYRSQEPLLRKESAVIWDCFSRILTSGL</sequence>
<dbReference type="PANTHER" id="PTHR46825">
    <property type="entry name" value="D-ALANYL-D-ALANINE-CARBOXYPEPTIDASE/ENDOPEPTIDASE AMPH"/>
    <property type="match status" value="1"/>
</dbReference>
<feature type="chain" id="PRO_5039122855" evidence="1">
    <location>
        <begin position="25"/>
        <end position="679"/>
    </location>
</feature>
<gene>
    <name evidence="3" type="ORF">HP552_28520</name>
</gene>
<comment type="caution">
    <text evidence="3">The sequence shown here is derived from an EMBL/GenBank/DDBJ whole genome shotgun (WGS) entry which is preliminary data.</text>
</comment>
<dbReference type="PANTHER" id="PTHR46825:SF9">
    <property type="entry name" value="BETA-LACTAMASE-RELATED DOMAIN-CONTAINING PROTEIN"/>
    <property type="match status" value="1"/>
</dbReference>
<dbReference type="RefSeq" id="WP_175398731.1">
    <property type="nucleotide sequence ID" value="NZ_JABMCB010000202.1"/>
</dbReference>
<dbReference type="InterPro" id="IPR001466">
    <property type="entry name" value="Beta-lactam-related"/>
</dbReference>
<feature type="domain" description="SLH" evidence="2">
    <location>
        <begin position="553"/>
        <end position="616"/>
    </location>
</feature>
<evidence type="ECO:0000313" key="3">
    <source>
        <dbReference type="EMBL" id="NUU79150.1"/>
    </source>
</evidence>
<evidence type="ECO:0000313" key="4">
    <source>
        <dbReference type="Proteomes" id="UP000526125"/>
    </source>
</evidence>
<dbReference type="InterPro" id="IPR050491">
    <property type="entry name" value="AmpC-like"/>
</dbReference>
<name>A0A7Y6EZ17_9BACL</name>
<keyword evidence="1" id="KW-0732">Signal</keyword>
<proteinExistence type="predicted"/>
<evidence type="ECO:0000256" key="1">
    <source>
        <dbReference type="SAM" id="SignalP"/>
    </source>
</evidence>
<evidence type="ECO:0000259" key="2">
    <source>
        <dbReference type="PROSITE" id="PS51272"/>
    </source>
</evidence>
<feature type="signal peptide" evidence="1">
    <location>
        <begin position="1"/>
        <end position="24"/>
    </location>
</feature>
<keyword evidence="3" id="KW-0378">Hydrolase</keyword>
<dbReference type="AlphaFoldDB" id="A0A7Y6EZ17"/>
<dbReference type="Proteomes" id="UP000526125">
    <property type="component" value="Unassembled WGS sequence"/>
</dbReference>